<sequence>MRKMGNPLIWISIVLMLICGIQFLTTTKPAKAELQRSQYTMVAHAYDWGPAIDQVVIRVGTPMKAENLSKDSFKVSNSNTYVESTPREVTKAFLSDAKGNPTDSASSLFITLDMTVGPTLNAARAVAYQNDSGLSIKTKIQFDIQQQQPLYTAQGDKIENLNPVQGPADPLTPQADKFSPERQFTYQDKHFGAQYMNYTSFSPANKQKHALVIWLHGAGQGGQDNNLVGLYGTNLVDLATNKFQKYFDGGFDILVPQARTYWMDTNKTTVGNANVQGGLGVKDTTSEDAIKQNSRYENAVKALIQSYLTSHPNIDRDRIYIGGCSNGGYLAMKMLIDDPDKYSAVFPICEGLLDKNVSDEDIQSIKNTPIWFTQSANDPVLDPQIYTIPTYKRLIAAGAKNTHFTLLNGVYDKTGNYKDDNGQPHEYSGHFSWLNVLDDYPATEFDGTQTKNSDGTDTTVFSWLSQQKKSTSWK</sequence>
<accession>A0ABW9P7S7</accession>
<reference evidence="4 5" key="1">
    <citation type="journal article" date="2019" name="Syst. Appl. Microbiol.">
        <title>Polyphasic characterization of two novel Lactobacillus spp. isolated from blown salami packages: Description of Lactobacillus halodurans sp. nov. and Lactobacillus salsicarnum sp. nov.</title>
        <authorList>
            <person name="Schuster J.A."/>
            <person name="Klingl A."/>
            <person name="Vogel R.F."/>
            <person name="Ehrmann M.A."/>
        </authorList>
    </citation>
    <scope>NUCLEOTIDE SEQUENCE [LARGE SCALE GENOMIC DNA]</scope>
    <source>
        <strain evidence="4 5">TMW 1.2098</strain>
    </source>
</reference>
<feature type="domain" description="Peptidase S9 prolyl oligopeptidase catalytic" evidence="2">
    <location>
        <begin position="305"/>
        <end position="347"/>
    </location>
</feature>
<dbReference type="RefSeq" id="WP_125706019.1">
    <property type="nucleotide sequence ID" value="NZ_JBHTOO010000025.1"/>
</dbReference>
<dbReference type="InterPro" id="IPR041172">
    <property type="entry name" value="EstA_Ig-like_N"/>
</dbReference>
<dbReference type="InterPro" id="IPR029058">
    <property type="entry name" value="AB_hydrolase_fold"/>
</dbReference>
<gene>
    <name evidence="4" type="ORF">FHL03_07475</name>
</gene>
<dbReference type="Gene3D" id="2.60.40.2180">
    <property type="match status" value="1"/>
</dbReference>
<dbReference type="PANTHER" id="PTHR43037:SF1">
    <property type="entry name" value="BLL1128 PROTEIN"/>
    <property type="match status" value="1"/>
</dbReference>
<evidence type="ECO:0000313" key="4">
    <source>
        <dbReference type="EMBL" id="MQS45321.1"/>
    </source>
</evidence>
<dbReference type="EMBL" id="VDFN01000005">
    <property type="protein sequence ID" value="MQS45321.1"/>
    <property type="molecule type" value="Genomic_DNA"/>
</dbReference>
<proteinExistence type="predicted"/>
<dbReference type="Pfam" id="PF18435">
    <property type="entry name" value="EstA_Ig_like"/>
    <property type="match status" value="1"/>
</dbReference>
<comment type="caution">
    <text evidence="4">The sequence shown here is derived from an EMBL/GenBank/DDBJ whole genome shotgun (WGS) entry which is preliminary data.</text>
</comment>
<keyword evidence="5" id="KW-1185">Reference proteome</keyword>
<feature type="domain" description="Esterase Ig-like N-terminal" evidence="3">
    <location>
        <begin position="38"/>
        <end position="158"/>
    </location>
</feature>
<dbReference type="Pfam" id="PF00326">
    <property type="entry name" value="Peptidase_S9"/>
    <property type="match status" value="1"/>
</dbReference>
<evidence type="ECO:0000259" key="3">
    <source>
        <dbReference type="Pfam" id="PF18435"/>
    </source>
</evidence>
<organism evidence="4 5">
    <name type="scientific">Companilactobacillus mishanensis</name>
    <dbReference type="NCBI Taxonomy" id="2486008"/>
    <lineage>
        <taxon>Bacteria</taxon>
        <taxon>Bacillati</taxon>
        <taxon>Bacillota</taxon>
        <taxon>Bacilli</taxon>
        <taxon>Lactobacillales</taxon>
        <taxon>Lactobacillaceae</taxon>
        <taxon>Companilactobacillus</taxon>
    </lineage>
</organism>
<evidence type="ECO:0000259" key="2">
    <source>
        <dbReference type="Pfam" id="PF00326"/>
    </source>
</evidence>
<dbReference type="InterPro" id="IPR001375">
    <property type="entry name" value="Peptidase_S9_cat"/>
</dbReference>
<name>A0ABW9P7S7_9LACO</name>
<evidence type="ECO:0000313" key="5">
    <source>
        <dbReference type="Proteomes" id="UP000436655"/>
    </source>
</evidence>
<dbReference type="SUPFAM" id="SSF53474">
    <property type="entry name" value="alpha/beta-Hydrolases"/>
    <property type="match status" value="1"/>
</dbReference>
<evidence type="ECO:0008006" key="6">
    <source>
        <dbReference type="Google" id="ProtNLM"/>
    </source>
</evidence>
<dbReference type="Gene3D" id="3.40.50.1820">
    <property type="entry name" value="alpha/beta hydrolase"/>
    <property type="match status" value="1"/>
</dbReference>
<evidence type="ECO:0000256" key="1">
    <source>
        <dbReference type="ARBA" id="ARBA00022729"/>
    </source>
</evidence>
<dbReference type="Proteomes" id="UP000436655">
    <property type="component" value="Unassembled WGS sequence"/>
</dbReference>
<dbReference type="InterPro" id="IPR050955">
    <property type="entry name" value="Plant_Biomass_Hydrol_Est"/>
</dbReference>
<dbReference type="PANTHER" id="PTHR43037">
    <property type="entry name" value="UNNAMED PRODUCT-RELATED"/>
    <property type="match status" value="1"/>
</dbReference>
<protein>
    <recommendedName>
        <fullName evidence="6">Peptidase</fullName>
    </recommendedName>
</protein>
<keyword evidence="1" id="KW-0732">Signal</keyword>